<evidence type="ECO:0000256" key="1">
    <source>
        <dbReference type="SAM" id="Phobius"/>
    </source>
</evidence>
<name>A0A5M3X8A6_9ACTN</name>
<organism evidence="2 3">
    <name type="scientific">Acrocarpospora macrocephala</name>
    <dbReference type="NCBI Taxonomy" id="150177"/>
    <lineage>
        <taxon>Bacteria</taxon>
        <taxon>Bacillati</taxon>
        <taxon>Actinomycetota</taxon>
        <taxon>Actinomycetes</taxon>
        <taxon>Streptosporangiales</taxon>
        <taxon>Streptosporangiaceae</taxon>
        <taxon>Acrocarpospora</taxon>
    </lineage>
</organism>
<protein>
    <submittedName>
        <fullName evidence="2">Uncharacterized protein</fullName>
    </submittedName>
</protein>
<keyword evidence="1" id="KW-0472">Membrane</keyword>
<comment type="caution">
    <text evidence="2">The sequence shown here is derived from an EMBL/GenBank/DDBJ whole genome shotgun (WGS) entry which is preliminary data.</text>
</comment>
<accession>A0A5M3X8A6</accession>
<gene>
    <name evidence="2" type="ORF">Amac_087300</name>
</gene>
<reference evidence="2 3" key="1">
    <citation type="submission" date="2019-10" db="EMBL/GenBank/DDBJ databases">
        <title>Whole genome shotgun sequence of Acrocarpospora macrocephala NBRC 16266.</title>
        <authorList>
            <person name="Ichikawa N."/>
            <person name="Kimura A."/>
            <person name="Kitahashi Y."/>
            <person name="Komaki H."/>
            <person name="Oguchi A."/>
        </authorList>
    </citation>
    <scope>NUCLEOTIDE SEQUENCE [LARGE SCALE GENOMIC DNA]</scope>
    <source>
        <strain evidence="2 3">NBRC 16266</strain>
    </source>
</reference>
<evidence type="ECO:0000313" key="3">
    <source>
        <dbReference type="Proteomes" id="UP000331127"/>
    </source>
</evidence>
<dbReference type="RefSeq" id="WP_155360280.1">
    <property type="nucleotide sequence ID" value="NZ_BAAAHL010000026.1"/>
</dbReference>
<keyword evidence="3" id="KW-1185">Reference proteome</keyword>
<keyword evidence="1" id="KW-0812">Transmembrane</keyword>
<dbReference type="EMBL" id="BLAE01000070">
    <property type="protein sequence ID" value="GES15133.1"/>
    <property type="molecule type" value="Genomic_DNA"/>
</dbReference>
<sequence length="95" mass="10200">MDSAPEILAFLVITSGTIFVVVGLLVLVLSGRKRRRNKDEVVWIGGPYDTEHGVGRSSLELTTVVPRGDPPHVDWPELAETAEPGRHVGGASAGW</sequence>
<dbReference type="AlphaFoldDB" id="A0A5M3X8A6"/>
<evidence type="ECO:0000313" key="2">
    <source>
        <dbReference type="EMBL" id="GES15133.1"/>
    </source>
</evidence>
<feature type="transmembrane region" description="Helical" evidence="1">
    <location>
        <begin position="6"/>
        <end position="29"/>
    </location>
</feature>
<keyword evidence="1" id="KW-1133">Transmembrane helix</keyword>
<dbReference type="OrthoDB" id="3536501at2"/>
<dbReference type="Proteomes" id="UP000331127">
    <property type="component" value="Unassembled WGS sequence"/>
</dbReference>
<proteinExistence type="predicted"/>